<feature type="domain" description="HTH cro/C1-type" evidence="2">
    <location>
        <begin position="13"/>
        <end position="67"/>
    </location>
</feature>
<protein>
    <submittedName>
        <fullName evidence="3">Helix-turn-helix domain-containing protein</fullName>
    </submittedName>
</protein>
<dbReference type="SUPFAM" id="SSF47413">
    <property type="entry name" value="lambda repressor-like DNA-binding domains"/>
    <property type="match status" value="1"/>
</dbReference>
<sequence length="184" mass="20322">MADSVDQLIAQRLKALRGERGWSLDELAARSEVSRATLSRLENGETSPTTAVLGRLCSAYGMTLSRLMLMVEEGFAPVVRQAEQPVWNDTEAGFLRRSVSPPATNLAGEALECQLEPATRLDYDGPPRQGMEHHLYLLEGALEVTVEGRSYSLTPGDCLRYQLFGPSSFVTPQERGARYVLFMV</sequence>
<dbReference type="SMART" id="SM00530">
    <property type="entry name" value="HTH_XRE"/>
    <property type="match status" value="1"/>
</dbReference>
<dbReference type="CDD" id="cd00093">
    <property type="entry name" value="HTH_XRE"/>
    <property type="match status" value="1"/>
</dbReference>
<dbReference type="Proteomes" id="UP001559025">
    <property type="component" value="Unassembled WGS sequence"/>
</dbReference>
<dbReference type="PROSITE" id="PS50943">
    <property type="entry name" value="HTH_CROC1"/>
    <property type="match status" value="1"/>
</dbReference>
<dbReference type="PANTHER" id="PTHR46797">
    <property type="entry name" value="HTH-TYPE TRANSCRIPTIONAL REGULATOR"/>
    <property type="match status" value="1"/>
</dbReference>
<dbReference type="EMBL" id="JAZHFV010000003">
    <property type="protein sequence ID" value="MEX4008120.1"/>
    <property type="molecule type" value="Genomic_DNA"/>
</dbReference>
<comment type="caution">
    <text evidence="3">The sequence shown here is derived from an EMBL/GenBank/DDBJ whole genome shotgun (WGS) entry which is preliminary data.</text>
</comment>
<dbReference type="InterPro" id="IPR050807">
    <property type="entry name" value="TransReg_Diox_bact_type"/>
</dbReference>
<proteinExistence type="predicted"/>
<dbReference type="Gene3D" id="2.60.120.10">
    <property type="entry name" value="Jelly Rolls"/>
    <property type="match status" value="1"/>
</dbReference>
<evidence type="ECO:0000313" key="3">
    <source>
        <dbReference type="EMBL" id="MEX4008120.1"/>
    </source>
</evidence>
<dbReference type="RefSeq" id="WP_368803163.1">
    <property type="nucleotide sequence ID" value="NZ_JAZHFV010000003.1"/>
</dbReference>
<dbReference type="InterPro" id="IPR010982">
    <property type="entry name" value="Lambda_DNA-bd_dom_sf"/>
</dbReference>
<evidence type="ECO:0000256" key="1">
    <source>
        <dbReference type="ARBA" id="ARBA00023125"/>
    </source>
</evidence>
<dbReference type="InterPro" id="IPR001387">
    <property type="entry name" value="Cro/C1-type_HTH"/>
</dbReference>
<evidence type="ECO:0000259" key="2">
    <source>
        <dbReference type="PROSITE" id="PS50943"/>
    </source>
</evidence>
<dbReference type="SUPFAM" id="SSF51182">
    <property type="entry name" value="RmlC-like cupins"/>
    <property type="match status" value="1"/>
</dbReference>
<dbReference type="InterPro" id="IPR014710">
    <property type="entry name" value="RmlC-like_jellyroll"/>
</dbReference>
<keyword evidence="1" id="KW-0238">DNA-binding</keyword>
<dbReference type="Gene3D" id="1.10.260.40">
    <property type="entry name" value="lambda repressor-like DNA-binding domains"/>
    <property type="match status" value="1"/>
</dbReference>
<accession>A0ABV3WUB1</accession>
<dbReference type="CDD" id="cd02209">
    <property type="entry name" value="cupin_XRE_C"/>
    <property type="match status" value="1"/>
</dbReference>
<keyword evidence="4" id="KW-1185">Reference proteome</keyword>
<name>A0ABV3WUB1_9HYPH</name>
<organism evidence="3 4">
    <name type="scientific">Neoaquamicrobium sediminum</name>
    <dbReference type="NCBI Taxonomy" id="1849104"/>
    <lineage>
        <taxon>Bacteria</taxon>
        <taxon>Pseudomonadati</taxon>
        <taxon>Pseudomonadota</taxon>
        <taxon>Alphaproteobacteria</taxon>
        <taxon>Hyphomicrobiales</taxon>
        <taxon>Phyllobacteriaceae</taxon>
        <taxon>Neoaquamicrobium</taxon>
    </lineage>
</organism>
<dbReference type="PANTHER" id="PTHR46797:SF10">
    <property type="entry name" value="BLR1115 PROTEIN"/>
    <property type="match status" value="1"/>
</dbReference>
<dbReference type="InterPro" id="IPR011051">
    <property type="entry name" value="RmlC_Cupin_sf"/>
</dbReference>
<dbReference type="Pfam" id="PF13560">
    <property type="entry name" value="HTH_31"/>
    <property type="match status" value="1"/>
</dbReference>
<gene>
    <name evidence="3" type="ORF">V1479_12450</name>
</gene>
<reference evidence="3 4" key="1">
    <citation type="submission" date="2024-01" db="EMBL/GenBank/DDBJ databases">
        <title>New evidence supports the origin of RcGTA from prophage.</title>
        <authorList>
            <person name="Xu Y."/>
            <person name="Liu B."/>
            <person name="Chen F."/>
        </authorList>
    </citation>
    <scope>NUCLEOTIDE SEQUENCE [LARGE SCALE GENOMIC DNA]</scope>
    <source>
        <strain evidence="3 4">CBW1107-2</strain>
    </source>
</reference>
<evidence type="ECO:0000313" key="4">
    <source>
        <dbReference type="Proteomes" id="UP001559025"/>
    </source>
</evidence>